<dbReference type="STRING" id="659014.SAMN04487996_121105"/>
<protein>
    <submittedName>
        <fullName evidence="2">Uncharacterized protein</fullName>
    </submittedName>
</protein>
<keyword evidence="1" id="KW-0472">Membrane</keyword>
<keyword evidence="3" id="KW-1185">Reference proteome</keyword>
<dbReference type="Proteomes" id="UP000198748">
    <property type="component" value="Unassembled WGS sequence"/>
</dbReference>
<evidence type="ECO:0000256" key="1">
    <source>
        <dbReference type="SAM" id="Phobius"/>
    </source>
</evidence>
<feature type="transmembrane region" description="Helical" evidence="1">
    <location>
        <begin position="55"/>
        <end position="74"/>
    </location>
</feature>
<proteinExistence type="predicted"/>
<dbReference type="AlphaFoldDB" id="A0A1G7W4K3"/>
<feature type="transmembrane region" description="Helical" evidence="1">
    <location>
        <begin position="86"/>
        <end position="108"/>
    </location>
</feature>
<organism evidence="2 3">
    <name type="scientific">Dyadobacter soli</name>
    <dbReference type="NCBI Taxonomy" id="659014"/>
    <lineage>
        <taxon>Bacteria</taxon>
        <taxon>Pseudomonadati</taxon>
        <taxon>Bacteroidota</taxon>
        <taxon>Cytophagia</taxon>
        <taxon>Cytophagales</taxon>
        <taxon>Spirosomataceae</taxon>
        <taxon>Dyadobacter</taxon>
    </lineage>
</organism>
<dbReference type="EMBL" id="FNAN01000021">
    <property type="protein sequence ID" value="SDG66679.1"/>
    <property type="molecule type" value="Genomic_DNA"/>
</dbReference>
<name>A0A1G7W4K3_9BACT</name>
<keyword evidence="1" id="KW-0812">Transmembrane</keyword>
<gene>
    <name evidence="2" type="ORF">SAMN04487996_121105</name>
</gene>
<feature type="transmembrane region" description="Helical" evidence="1">
    <location>
        <begin position="9"/>
        <end position="35"/>
    </location>
</feature>
<accession>A0A1G7W4K3</accession>
<sequence>MKSQFARNVVIRAGAYVATHLLVFVGNFYLCQWIYARWKFERVLDALEALVDLLVYSYAAWALIFTIPPALIYIRLYKRPKSILKAASLICVIWMILSDTALLILFFVNP</sequence>
<evidence type="ECO:0000313" key="2">
    <source>
        <dbReference type="EMBL" id="SDG66679.1"/>
    </source>
</evidence>
<keyword evidence="1" id="KW-1133">Transmembrane helix</keyword>
<reference evidence="3" key="1">
    <citation type="submission" date="2016-10" db="EMBL/GenBank/DDBJ databases">
        <authorList>
            <person name="Varghese N."/>
            <person name="Submissions S."/>
        </authorList>
    </citation>
    <scope>NUCLEOTIDE SEQUENCE [LARGE SCALE GENOMIC DNA]</scope>
    <source>
        <strain evidence="3">DSM 25329</strain>
    </source>
</reference>
<evidence type="ECO:0000313" key="3">
    <source>
        <dbReference type="Proteomes" id="UP000198748"/>
    </source>
</evidence>